<dbReference type="PRINTS" id="PR00368">
    <property type="entry name" value="FADPNR"/>
</dbReference>
<dbReference type="PANTHER" id="PTHR42949:SF3">
    <property type="entry name" value="ANAEROBIC GLYCEROL-3-PHOSPHATE DEHYDROGENASE SUBUNIT B"/>
    <property type="match status" value="1"/>
</dbReference>
<feature type="domain" description="FAD/NAD(P)-binding" evidence="3">
    <location>
        <begin position="9"/>
        <end position="319"/>
    </location>
</feature>
<organism evidence="4 5">
    <name type="scientific">Herbaspirillum hiltneri N3</name>
    <dbReference type="NCBI Taxonomy" id="1262470"/>
    <lineage>
        <taxon>Bacteria</taxon>
        <taxon>Pseudomonadati</taxon>
        <taxon>Pseudomonadota</taxon>
        <taxon>Betaproteobacteria</taxon>
        <taxon>Burkholderiales</taxon>
        <taxon>Oxalobacteraceae</taxon>
        <taxon>Herbaspirillum</taxon>
    </lineage>
</organism>
<reference evidence="5" key="1">
    <citation type="journal article" date="2015" name="Genome Announc.">
        <title>Complete Genome Sequence of Herbaspirillum hiltneri N3 (DSM 17495), Isolated from Surface-Sterilized Wheat Roots.</title>
        <authorList>
            <person name="Guizelini D."/>
            <person name="Saizaki P.M."/>
            <person name="Coimbra N.A."/>
            <person name="Weiss V.A."/>
            <person name="Faoro H."/>
            <person name="Sfeir M.Z."/>
            <person name="Baura V.A."/>
            <person name="Monteiro R.A."/>
            <person name="Chubatsu L.S."/>
            <person name="Souza E.M."/>
            <person name="Cruz L.M."/>
            <person name="Pedrosa F.O."/>
            <person name="Raittz R.T."/>
            <person name="Marchaukoski J.N."/>
            <person name="Steffens M.B."/>
        </authorList>
    </citation>
    <scope>NUCLEOTIDE SEQUENCE [LARGE SCALE GENOMIC DNA]</scope>
    <source>
        <strain evidence="5">N3</strain>
    </source>
</reference>
<evidence type="ECO:0000256" key="1">
    <source>
        <dbReference type="ARBA" id="ARBA00023002"/>
    </source>
</evidence>
<accession>A0ABN4HZ75</accession>
<dbReference type="CDD" id="cd19946">
    <property type="entry name" value="GlpA-like_Fer2_BFD-like"/>
    <property type="match status" value="1"/>
</dbReference>
<protein>
    <submittedName>
        <fullName evidence="4">(2Fe-2S)-binding protein</fullName>
    </submittedName>
</protein>
<gene>
    <name evidence="4" type="ORF">F506_08225</name>
</gene>
<dbReference type="Gene3D" id="3.50.50.60">
    <property type="entry name" value="FAD/NAD(P)-binding domain"/>
    <property type="match status" value="3"/>
</dbReference>
<dbReference type="InterPro" id="IPR007419">
    <property type="entry name" value="BFD-like_2Fe2S-bd_dom"/>
</dbReference>
<dbReference type="SUPFAM" id="SSF51905">
    <property type="entry name" value="FAD/NAD(P)-binding domain"/>
    <property type="match status" value="1"/>
</dbReference>
<dbReference type="Pfam" id="PF04324">
    <property type="entry name" value="Fer2_BFD"/>
    <property type="match status" value="1"/>
</dbReference>
<dbReference type="RefSeq" id="WP_053196504.1">
    <property type="nucleotide sequence ID" value="NZ_CP011409.1"/>
</dbReference>
<dbReference type="PRINTS" id="PR00411">
    <property type="entry name" value="PNDRDTASEI"/>
</dbReference>
<dbReference type="InterPro" id="IPR041854">
    <property type="entry name" value="BFD-like_2Fe2S-bd_dom_sf"/>
</dbReference>
<name>A0ABN4HZ75_9BURK</name>
<keyword evidence="5" id="KW-1185">Reference proteome</keyword>
<dbReference type="Pfam" id="PF07992">
    <property type="entry name" value="Pyr_redox_2"/>
    <property type="match status" value="1"/>
</dbReference>
<dbReference type="PANTHER" id="PTHR42949">
    <property type="entry name" value="ANAEROBIC GLYCEROL-3-PHOSPHATE DEHYDROGENASE SUBUNIT B"/>
    <property type="match status" value="1"/>
</dbReference>
<dbReference type="EMBL" id="CP011409">
    <property type="protein sequence ID" value="AKZ62661.1"/>
    <property type="molecule type" value="Genomic_DNA"/>
</dbReference>
<dbReference type="PIRSF" id="PIRSF037495">
    <property type="entry name" value="Opine_OX_OoxA/HcnB"/>
    <property type="match status" value="1"/>
</dbReference>
<dbReference type="InterPro" id="IPR036188">
    <property type="entry name" value="FAD/NAD-bd_sf"/>
</dbReference>
<dbReference type="Proteomes" id="UP000063429">
    <property type="component" value="Chromosome"/>
</dbReference>
<evidence type="ECO:0000259" key="2">
    <source>
        <dbReference type="Pfam" id="PF04324"/>
    </source>
</evidence>
<proteinExistence type="predicted"/>
<dbReference type="InterPro" id="IPR023753">
    <property type="entry name" value="FAD/NAD-binding_dom"/>
</dbReference>
<evidence type="ECO:0000259" key="3">
    <source>
        <dbReference type="Pfam" id="PF07992"/>
    </source>
</evidence>
<dbReference type="InterPro" id="IPR017224">
    <property type="entry name" value="Opine_Oxase_asu/HCN_bsu"/>
</dbReference>
<keyword evidence="1" id="KW-0560">Oxidoreductase</keyword>
<dbReference type="InterPro" id="IPR051691">
    <property type="entry name" value="Metab_Enz_Cyan_OpOx_G3PDH"/>
</dbReference>
<sequence length="465" mass="49466">MSAAPTSPNIVIIGAGPAGVRAAQTLVEAGLRPIVIDENRRAGGQIYRQPPTGFVRSKKELYGFEAAKAEALHSSFERLRPAIDYRPDTLVWNCMPGQPGQLDLLHAQRHAEQPYTHLILCTGALDRVMPFPGWTLPGVYTLGAAQVALKAQGCVLDGRVAVAGSGPLLYLLASQYAKAGANVVAVLDTARFAGKLRALPALLRQPVTLAKGLYFMGWLRARGIPLLAGVEQLAATGKQRIQNLRWTRGGKTSEIACDALATGFGLRSETQLAELAGCRFVFDELNQQWLPQRDDAGRSSVPGVYLAGDGSGIAGADAAELSGRAAALALLQDLGLPSSKTESRQLAQTLRSNLHFRQGLETAFPTAVHWARHCDDDLVICRCEEITAGQLRRSVQQEGTVEINRLKALTRVGMGRCQGRVCGAAAAEILAHATGVSVAEAGRLRAQAPVKPIPVSAALAAEEQT</sequence>
<evidence type="ECO:0000313" key="4">
    <source>
        <dbReference type="EMBL" id="AKZ62661.1"/>
    </source>
</evidence>
<evidence type="ECO:0000313" key="5">
    <source>
        <dbReference type="Proteomes" id="UP000063429"/>
    </source>
</evidence>
<feature type="domain" description="BFD-like [2Fe-2S]-binding" evidence="2">
    <location>
        <begin position="379"/>
        <end position="431"/>
    </location>
</feature>
<dbReference type="Gene3D" id="1.10.10.1100">
    <property type="entry name" value="BFD-like [2Fe-2S]-binding domain"/>
    <property type="match status" value="1"/>
</dbReference>